<dbReference type="HOGENOM" id="CLU_1580457_0_0_1"/>
<sequence length="169" mass="19619">MQLAGSLEAVRLVANSNSFLRHTHGPNYIQSPERFLNHEITNGTGVTTRLGEVLKTKQLVMFIFLTGSHYCESLIFRLNSFFQELALEKQQLEPVVCPLHGELVHHQHHNFFTLHPHNPFIWYLRYWYDMKHVDGGAIVVRRTGELVTKNPLQHIGRYGVHALNLWINK</sequence>
<dbReference type="AlphaFoldDB" id="T1IC72"/>
<dbReference type="GeneID" id="141462119"/>
<keyword evidence="2" id="KW-1185">Reference proteome</keyword>
<dbReference type="VEuPathDB" id="VectorBase:RPRC013892"/>
<dbReference type="EMBL" id="ACPB03019759">
    <property type="status" value="NOT_ANNOTATED_CDS"/>
    <property type="molecule type" value="Genomic_DNA"/>
</dbReference>
<dbReference type="Proteomes" id="UP000015103">
    <property type="component" value="Unassembled WGS sequence"/>
</dbReference>
<reference evidence="1" key="1">
    <citation type="submission" date="2015-05" db="UniProtKB">
        <authorList>
            <consortium name="EnsemblMetazoa"/>
        </authorList>
    </citation>
    <scope>IDENTIFICATION</scope>
</reference>
<dbReference type="RefSeq" id="XP_073999823.1">
    <property type="nucleotide sequence ID" value="XM_074143722.1"/>
</dbReference>
<dbReference type="EnsemblMetazoa" id="RPRC013892-RA">
    <property type="protein sequence ID" value="RPRC013892-PA"/>
    <property type="gene ID" value="RPRC013892"/>
</dbReference>
<evidence type="ECO:0000313" key="1">
    <source>
        <dbReference type="EnsemblMetazoa" id="RPRC013892-PA"/>
    </source>
</evidence>
<organism evidence="1 2">
    <name type="scientific">Rhodnius prolixus</name>
    <name type="common">Triatomid bug</name>
    <dbReference type="NCBI Taxonomy" id="13249"/>
    <lineage>
        <taxon>Eukaryota</taxon>
        <taxon>Metazoa</taxon>
        <taxon>Ecdysozoa</taxon>
        <taxon>Arthropoda</taxon>
        <taxon>Hexapoda</taxon>
        <taxon>Insecta</taxon>
        <taxon>Pterygota</taxon>
        <taxon>Neoptera</taxon>
        <taxon>Paraneoptera</taxon>
        <taxon>Hemiptera</taxon>
        <taxon>Heteroptera</taxon>
        <taxon>Panheteroptera</taxon>
        <taxon>Cimicomorpha</taxon>
        <taxon>Reduviidae</taxon>
        <taxon>Triatominae</taxon>
        <taxon>Rhodnius</taxon>
    </lineage>
</organism>
<protein>
    <submittedName>
        <fullName evidence="1">Uncharacterized protein</fullName>
    </submittedName>
</protein>
<evidence type="ECO:0000313" key="2">
    <source>
        <dbReference type="Proteomes" id="UP000015103"/>
    </source>
</evidence>
<dbReference type="InParanoid" id="T1IC72"/>
<name>T1IC72_RHOPR</name>
<proteinExistence type="predicted"/>
<accession>T1IC72</accession>